<comment type="caution">
    <text evidence="2">The sequence shown here is derived from an EMBL/GenBank/DDBJ whole genome shotgun (WGS) entry which is preliminary data.</text>
</comment>
<evidence type="ECO:0000259" key="1">
    <source>
        <dbReference type="Pfam" id="PF01370"/>
    </source>
</evidence>
<dbReference type="Pfam" id="PF01370">
    <property type="entry name" value="Epimerase"/>
    <property type="match status" value="1"/>
</dbReference>
<evidence type="ECO:0000313" key="2">
    <source>
        <dbReference type="EMBL" id="OOG23715.1"/>
    </source>
</evidence>
<dbReference type="GO" id="GO:0044877">
    <property type="term" value="F:protein-containing complex binding"/>
    <property type="evidence" value="ECO:0007669"/>
    <property type="project" value="TreeGrafter"/>
</dbReference>
<gene>
    <name evidence="2" type="ORF">B1C78_10555</name>
</gene>
<evidence type="ECO:0000313" key="3">
    <source>
        <dbReference type="Proteomes" id="UP000189462"/>
    </source>
</evidence>
<dbReference type="AlphaFoldDB" id="A0A1V3NFB1"/>
<dbReference type="EMBL" id="MVBK01000059">
    <property type="protein sequence ID" value="OOG23715.1"/>
    <property type="molecule type" value="Genomic_DNA"/>
</dbReference>
<dbReference type="SUPFAM" id="SSF51735">
    <property type="entry name" value="NAD(P)-binding Rossmann-fold domains"/>
    <property type="match status" value="1"/>
</dbReference>
<dbReference type="InterPro" id="IPR036291">
    <property type="entry name" value="NAD(P)-bd_dom_sf"/>
</dbReference>
<organism evidence="2 3">
    <name type="scientific">Thioalkalivibrio denitrificans</name>
    <dbReference type="NCBI Taxonomy" id="108003"/>
    <lineage>
        <taxon>Bacteria</taxon>
        <taxon>Pseudomonadati</taxon>
        <taxon>Pseudomonadota</taxon>
        <taxon>Gammaproteobacteria</taxon>
        <taxon>Chromatiales</taxon>
        <taxon>Ectothiorhodospiraceae</taxon>
        <taxon>Thioalkalivibrio</taxon>
    </lineage>
</organism>
<reference evidence="2 3" key="1">
    <citation type="submission" date="2017-02" db="EMBL/GenBank/DDBJ databases">
        <title>Genomic diversity within the haloalkaliphilic genus Thioalkalivibrio.</title>
        <authorList>
            <person name="Ahn A.-C."/>
            <person name="Meier-Kolthoff J."/>
            <person name="Overmars L."/>
            <person name="Richter M."/>
            <person name="Woyke T."/>
            <person name="Sorokin D.Y."/>
            <person name="Muyzer G."/>
        </authorList>
    </citation>
    <scope>NUCLEOTIDE SEQUENCE [LARGE SCALE GENOMIC DNA]</scope>
    <source>
        <strain evidence="2 3">ALJD</strain>
    </source>
</reference>
<feature type="domain" description="NAD-dependent epimerase/dehydratase" evidence="1">
    <location>
        <begin position="6"/>
        <end position="212"/>
    </location>
</feature>
<dbReference type="STRING" id="108003.B1C78_10555"/>
<dbReference type="CDD" id="cd05271">
    <property type="entry name" value="NDUFA9_like_SDR_a"/>
    <property type="match status" value="1"/>
</dbReference>
<dbReference type="OrthoDB" id="9787292at2"/>
<dbReference type="Proteomes" id="UP000189462">
    <property type="component" value="Unassembled WGS sequence"/>
</dbReference>
<protein>
    <submittedName>
        <fullName evidence="2">Epimerase</fullName>
    </submittedName>
</protein>
<dbReference type="InterPro" id="IPR001509">
    <property type="entry name" value="Epimerase_deHydtase"/>
</dbReference>
<accession>A0A1V3NFB1</accession>
<dbReference type="PANTHER" id="PTHR12126">
    <property type="entry name" value="NADH-UBIQUINONE OXIDOREDUCTASE 39 KDA SUBUNIT-RELATED"/>
    <property type="match status" value="1"/>
</dbReference>
<sequence>MSARAVVLGGTGFLGRAVVRRLMESGWTVRCVARHADRAAKQFPADSPLELRAADIGDEDGLREVLQDADGVVNVVSLYVEQGGATFEAIHVHGAQRLARLAREAGVPALVHVSGLGVDETSPSSYVRARARGERCVREVLPEAVIMRPSVLFGPGDAFLRSLEMITRRLPVIPLFGDGSTRLQPVYVEDVAAAIAQALVQPDARGRVFELGGARVHTYREIVVMVLRHFGLRRLLMPVPFALWHGLAATASLLPAAPLTRDQVWLLQSDNVVAADASTFADLGVEPQVLETLLPECLGV</sequence>
<dbReference type="RefSeq" id="WP_077279115.1">
    <property type="nucleotide sequence ID" value="NZ_MVBK01000059.1"/>
</dbReference>
<dbReference type="InterPro" id="IPR051207">
    <property type="entry name" value="ComplexI_NDUFA9_subunit"/>
</dbReference>
<name>A0A1V3NFB1_9GAMM</name>
<dbReference type="PANTHER" id="PTHR12126:SF11">
    <property type="entry name" value="NADH DEHYDROGENASE [UBIQUINONE] 1 ALPHA SUBCOMPLEX SUBUNIT 9, MITOCHONDRIAL"/>
    <property type="match status" value="1"/>
</dbReference>
<dbReference type="FunFam" id="3.40.50.720:FF:000702">
    <property type="entry name" value="NADH dehydrogenase (Ubiquinone)"/>
    <property type="match status" value="1"/>
</dbReference>
<proteinExistence type="predicted"/>
<dbReference type="Gene3D" id="3.40.50.720">
    <property type="entry name" value="NAD(P)-binding Rossmann-like Domain"/>
    <property type="match status" value="1"/>
</dbReference>
<keyword evidence="3" id="KW-1185">Reference proteome</keyword>